<evidence type="ECO:0000313" key="4">
    <source>
        <dbReference type="Proteomes" id="UP000663889"/>
    </source>
</evidence>
<sequence length="52" mass="5519">MTTADNKVYVASSEADVQLAAMGYKAELPRSLSFFSVLGLSFAIMAVPFGES</sequence>
<dbReference type="EMBL" id="CAJNOU010003456">
    <property type="protein sequence ID" value="CAF1391662.1"/>
    <property type="molecule type" value="Genomic_DNA"/>
</dbReference>
<protein>
    <submittedName>
        <fullName evidence="2">Uncharacterized protein</fullName>
    </submittedName>
</protein>
<dbReference type="Proteomes" id="UP000663889">
    <property type="component" value="Unassembled WGS sequence"/>
</dbReference>
<keyword evidence="1" id="KW-0472">Membrane</keyword>
<keyword evidence="1" id="KW-1133">Transmembrane helix</keyword>
<proteinExistence type="predicted"/>
<evidence type="ECO:0000313" key="2">
    <source>
        <dbReference type="EMBL" id="CAF1391662.1"/>
    </source>
</evidence>
<keyword evidence="1" id="KW-0812">Transmembrane</keyword>
<accession>A0A815KIR7</accession>
<dbReference type="AlphaFoldDB" id="A0A815KIR7"/>
<feature type="transmembrane region" description="Helical" evidence="1">
    <location>
        <begin position="32"/>
        <end position="50"/>
    </location>
</feature>
<dbReference type="EMBL" id="CAJOAX010027891">
    <property type="protein sequence ID" value="CAF4232918.1"/>
    <property type="molecule type" value="Genomic_DNA"/>
</dbReference>
<evidence type="ECO:0000313" key="3">
    <source>
        <dbReference type="EMBL" id="CAF4232918.1"/>
    </source>
</evidence>
<reference evidence="2" key="1">
    <citation type="submission" date="2021-02" db="EMBL/GenBank/DDBJ databases">
        <authorList>
            <person name="Nowell W R."/>
        </authorList>
    </citation>
    <scope>NUCLEOTIDE SEQUENCE</scope>
</reference>
<feature type="non-terminal residue" evidence="2">
    <location>
        <position position="52"/>
    </location>
</feature>
<organism evidence="2 4">
    <name type="scientific">Rotaria sordida</name>
    <dbReference type="NCBI Taxonomy" id="392033"/>
    <lineage>
        <taxon>Eukaryota</taxon>
        <taxon>Metazoa</taxon>
        <taxon>Spiralia</taxon>
        <taxon>Gnathifera</taxon>
        <taxon>Rotifera</taxon>
        <taxon>Eurotatoria</taxon>
        <taxon>Bdelloidea</taxon>
        <taxon>Philodinida</taxon>
        <taxon>Philodinidae</taxon>
        <taxon>Rotaria</taxon>
    </lineage>
</organism>
<name>A0A815KIR7_9BILA</name>
<evidence type="ECO:0000256" key="1">
    <source>
        <dbReference type="SAM" id="Phobius"/>
    </source>
</evidence>
<gene>
    <name evidence="3" type="ORF">OTI717_LOCUS39800</name>
    <name evidence="2" type="ORF">SEV965_LOCUS30964</name>
</gene>
<comment type="caution">
    <text evidence="2">The sequence shown here is derived from an EMBL/GenBank/DDBJ whole genome shotgun (WGS) entry which is preliminary data.</text>
</comment>
<dbReference type="Proteomes" id="UP000663823">
    <property type="component" value="Unassembled WGS sequence"/>
</dbReference>